<proteinExistence type="predicted"/>
<accession>A0AAW1BFC8</accession>
<feature type="domain" description="Partial AB-hydrolase lipase" evidence="2">
    <location>
        <begin position="7"/>
        <end position="86"/>
    </location>
</feature>
<dbReference type="SUPFAM" id="SSF53474">
    <property type="entry name" value="alpha/beta-Hydrolases"/>
    <property type="match status" value="1"/>
</dbReference>
<protein>
    <submittedName>
        <fullName evidence="3">Lipase</fullName>
    </submittedName>
</protein>
<keyword evidence="4" id="KW-1185">Reference proteome</keyword>
<sequence length="130" mass="15395">IIFYLQPQIIQYWGYSSEEYEVLTDDGYYLKLNRILSRRLFLHLTGISISLHTISNTLMIYFPGPKPVVLLVHGLLFEGRCWIANLPSNSLGFFLSDAGYDVWIINIRGTTWSRRHQKFSIDQQEFWEFR</sequence>
<dbReference type="GO" id="GO:0006629">
    <property type="term" value="P:lipid metabolic process"/>
    <property type="evidence" value="ECO:0007669"/>
    <property type="project" value="InterPro"/>
</dbReference>
<keyword evidence="1" id="KW-0812">Transmembrane</keyword>
<dbReference type="PANTHER" id="PTHR11005">
    <property type="entry name" value="LYSOSOMAL ACID LIPASE-RELATED"/>
    <property type="match status" value="1"/>
</dbReference>
<gene>
    <name evidence="3" type="ORF">NXF25_011388</name>
</gene>
<name>A0AAW1BFC8_CROAD</name>
<feature type="non-terminal residue" evidence="3">
    <location>
        <position position="1"/>
    </location>
</feature>
<keyword evidence="1" id="KW-0472">Membrane</keyword>
<organism evidence="3 4">
    <name type="scientific">Crotalus adamanteus</name>
    <name type="common">Eastern diamondback rattlesnake</name>
    <dbReference type="NCBI Taxonomy" id="8729"/>
    <lineage>
        <taxon>Eukaryota</taxon>
        <taxon>Metazoa</taxon>
        <taxon>Chordata</taxon>
        <taxon>Craniata</taxon>
        <taxon>Vertebrata</taxon>
        <taxon>Euteleostomi</taxon>
        <taxon>Lepidosauria</taxon>
        <taxon>Squamata</taxon>
        <taxon>Bifurcata</taxon>
        <taxon>Unidentata</taxon>
        <taxon>Episquamata</taxon>
        <taxon>Toxicofera</taxon>
        <taxon>Serpentes</taxon>
        <taxon>Colubroidea</taxon>
        <taxon>Viperidae</taxon>
        <taxon>Crotalinae</taxon>
        <taxon>Crotalus</taxon>
    </lineage>
</organism>
<dbReference type="EMBL" id="JAOTOJ010000005">
    <property type="protein sequence ID" value="KAK9400674.1"/>
    <property type="molecule type" value="Genomic_DNA"/>
</dbReference>
<evidence type="ECO:0000313" key="4">
    <source>
        <dbReference type="Proteomes" id="UP001474421"/>
    </source>
</evidence>
<dbReference type="InterPro" id="IPR029058">
    <property type="entry name" value="AB_hydrolase_fold"/>
</dbReference>
<evidence type="ECO:0000256" key="1">
    <source>
        <dbReference type="SAM" id="Phobius"/>
    </source>
</evidence>
<dbReference type="Gene3D" id="3.40.50.1820">
    <property type="entry name" value="alpha/beta hydrolase"/>
    <property type="match status" value="1"/>
</dbReference>
<comment type="caution">
    <text evidence="3">The sequence shown here is derived from an EMBL/GenBank/DDBJ whole genome shotgun (WGS) entry which is preliminary data.</text>
</comment>
<dbReference type="AlphaFoldDB" id="A0AAW1BFC8"/>
<dbReference type="Proteomes" id="UP001474421">
    <property type="component" value="Unassembled WGS sequence"/>
</dbReference>
<keyword evidence="1" id="KW-1133">Transmembrane helix</keyword>
<dbReference type="InterPro" id="IPR006693">
    <property type="entry name" value="AB_hydrolase_lipase"/>
</dbReference>
<dbReference type="Pfam" id="PF04083">
    <property type="entry name" value="Abhydro_lipase"/>
    <property type="match status" value="1"/>
</dbReference>
<evidence type="ECO:0000259" key="2">
    <source>
        <dbReference type="Pfam" id="PF04083"/>
    </source>
</evidence>
<reference evidence="3 4" key="1">
    <citation type="journal article" date="2024" name="Proc. Natl. Acad. Sci. U.S.A.">
        <title>The genetic regulatory architecture and epigenomic basis for age-related changes in rattlesnake venom.</title>
        <authorList>
            <person name="Hogan M.P."/>
            <person name="Holding M.L."/>
            <person name="Nystrom G.S."/>
            <person name="Colston T.J."/>
            <person name="Bartlett D.A."/>
            <person name="Mason A.J."/>
            <person name="Ellsworth S.A."/>
            <person name="Rautsaw R.M."/>
            <person name="Lawrence K.C."/>
            <person name="Strickland J.L."/>
            <person name="He B."/>
            <person name="Fraser P."/>
            <person name="Margres M.J."/>
            <person name="Gilbert D.M."/>
            <person name="Gibbs H.L."/>
            <person name="Parkinson C.L."/>
            <person name="Rokyta D.R."/>
        </authorList>
    </citation>
    <scope>NUCLEOTIDE SEQUENCE [LARGE SCALE GENOMIC DNA]</scope>
    <source>
        <strain evidence="3">DRR0105</strain>
    </source>
</reference>
<evidence type="ECO:0000313" key="3">
    <source>
        <dbReference type="EMBL" id="KAK9400674.1"/>
    </source>
</evidence>
<feature type="transmembrane region" description="Helical" evidence="1">
    <location>
        <begin position="40"/>
        <end position="62"/>
    </location>
</feature>